<keyword evidence="1" id="KW-0472">Membrane</keyword>
<dbReference type="AlphaFoldDB" id="D0WHQ6"/>
<keyword evidence="3" id="KW-1185">Reference proteome</keyword>
<accession>D0WHQ6</accession>
<name>D0WHQ6_SLAES</name>
<dbReference type="STRING" id="649764.HMPREF0762_01374"/>
<dbReference type="HOGENOM" id="CLU_093450_1_0_11"/>
<dbReference type="RefSeq" id="WP_006362626.1">
    <property type="nucleotide sequence ID" value="NZ_GG700630.1"/>
</dbReference>
<feature type="transmembrane region" description="Helical" evidence="1">
    <location>
        <begin position="73"/>
        <end position="97"/>
    </location>
</feature>
<dbReference type="GeneID" id="85007868"/>
<evidence type="ECO:0000313" key="2">
    <source>
        <dbReference type="EMBL" id="EEZ60999.1"/>
    </source>
</evidence>
<dbReference type="OrthoDB" id="9781459at2"/>
<dbReference type="Proteomes" id="UP000006001">
    <property type="component" value="Unassembled WGS sequence"/>
</dbReference>
<dbReference type="NCBIfam" id="TIGR02185">
    <property type="entry name" value="Trep_Strep"/>
    <property type="match status" value="1"/>
</dbReference>
<keyword evidence="1" id="KW-1133">Transmembrane helix</keyword>
<evidence type="ECO:0008006" key="4">
    <source>
        <dbReference type="Google" id="ProtNLM"/>
    </source>
</evidence>
<feature type="transmembrane region" description="Helical" evidence="1">
    <location>
        <begin position="118"/>
        <end position="138"/>
    </location>
</feature>
<dbReference type="EMBL" id="ACUX02000008">
    <property type="protein sequence ID" value="EEZ60999.1"/>
    <property type="molecule type" value="Genomic_DNA"/>
</dbReference>
<reference evidence="2" key="1">
    <citation type="submission" date="2009-10" db="EMBL/GenBank/DDBJ databases">
        <authorList>
            <person name="Weinstock G."/>
            <person name="Sodergren E."/>
            <person name="Clifton S."/>
            <person name="Fulton L."/>
            <person name="Fulton B."/>
            <person name="Courtney L."/>
            <person name="Fronick C."/>
            <person name="Harrison M."/>
            <person name="Strong C."/>
            <person name="Farmer C."/>
            <person name="Delahaunty K."/>
            <person name="Markovic C."/>
            <person name="Hall O."/>
            <person name="Minx P."/>
            <person name="Tomlinson C."/>
            <person name="Mitreva M."/>
            <person name="Nelson J."/>
            <person name="Hou S."/>
            <person name="Wollam A."/>
            <person name="Pepin K.H."/>
            <person name="Johnson M."/>
            <person name="Bhonagiri V."/>
            <person name="Nash W.E."/>
            <person name="Warren W."/>
            <person name="Chinwalla A."/>
            <person name="Mardis E.R."/>
            <person name="Wilson R.K."/>
        </authorList>
    </citation>
    <scope>NUCLEOTIDE SEQUENCE [LARGE SCALE GENOMIC DNA]</scope>
    <source>
        <strain evidence="2">ATCC 700122</strain>
    </source>
</reference>
<keyword evidence="1" id="KW-0812">Transmembrane</keyword>
<dbReference type="InterPro" id="IPR011733">
    <property type="entry name" value="CHP02185_IM"/>
</dbReference>
<organism evidence="2 3">
    <name type="scientific">Slackia exigua (strain ATCC 700122 / DSM 15923 / CIP 105133 / JCM 11022 / KCTC 5966 / S-7)</name>
    <dbReference type="NCBI Taxonomy" id="649764"/>
    <lineage>
        <taxon>Bacteria</taxon>
        <taxon>Bacillati</taxon>
        <taxon>Actinomycetota</taxon>
        <taxon>Coriobacteriia</taxon>
        <taxon>Eggerthellales</taxon>
        <taxon>Eggerthellaceae</taxon>
        <taxon>Slackia</taxon>
    </lineage>
</organism>
<feature type="transmembrane region" description="Helical" evidence="1">
    <location>
        <begin position="15"/>
        <end position="33"/>
    </location>
</feature>
<comment type="caution">
    <text evidence="2">The sequence shown here is derived from an EMBL/GenBank/DDBJ whole genome shotgun (WGS) entry which is preliminary data.</text>
</comment>
<gene>
    <name evidence="2" type="ORF">HMPREF0762_01374</name>
</gene>
<sequence length="201" mass="21310">MEANVEERKLTSRDLIALGAFSLLFMIVSMLVVGITSISVFAYCGCCAIAAIPAGIIWIYMHVRIPRAGTSLVMAAVFAIVVFAVGSGWPVALGLLIGGGVSELVRGAVGRRRFSGIAVGYALFETCWAAGIFVPMFADQDYYRALMGSNNIDPSYMESMLSLVTPQTFAAIAAVTIVGALIGAFLGRAVFKKHFERAGIA</sequence>
<evidence type="ECO:0000313" key="3">
    <source>
        <dbReference type="Proteomes" id="UP000006001"/>
    </source>
</evidence>
<feature type="transmembrane region" description="Helical" evidence="1">
    <location>
        <begin position="40"/>
        <end position="61"/>
    </location>
</feature>
<proteinExistence type="predicted"/>
<dbReference type="eggNOG" id="ENOG502Z9ZG">
    <property type="taxonomic scope" value="Bacteria"/>
</dbReference>
<evidence type="ECO:0000256" key="1">
    <source>
        <dbReference type="SAM" id="Phobius"/>
    </source>
</evidence>
<protein>
    <recommendedName>
        <fullName evidence="4">TIGR02185 family protein</fullName>
    </recommendedName>
</protein>
<feature type="transmembrane region" description="Helical" evidence="1">
    <location>
        <begin position="169"/>
        <end position="191"/>
    </location>
</feature>
<dbReference type="Pfam" id="PF09605">
    <property type="entry name" value="Trep_Strep"/>
    <property type="match status" value="1"/>
</dbReference>